<name>A0A1J8R1Y6_9AGAM</name>
<dbReference type="AlphaFoldDB" id="A0A1J8R1Y6"/>
<feature type="transmembrane region" description="Helical" evidence="2">
    <location>
        <begin position="49"/>
        <end position="69"/>
    </location>
</feature>
<comment type="caution">
    <text evidence="4">The sequence shown here is derived from an EMBL/GenBank/DDBJ whole genome shotgun (WGS) entry which is preliminary data.</text>
</comment>
<feature type="signal peptide" evidence="3">
    <location>
        <begin position="1"/>
        <end position="25"/>
    </location>
</feature>
<keyword evidence="3" id="KW-0732">Signal</keyword>
<dbReference type="STRING" id="180088.A0A1J8R1Y6"/>
<dbReference type="OrthoDB" id="10381229at2759"/>
<evidence type="ECO:0000313" key="4">
    <source>
        <dbReference type="EMBL" id="OJA15786.1"/>
    </source>
</evidence>
<feature type="chain" id="PRO_5012746696" description="Mid2 domain-containing protein" evidence="3">
    <location>
        <begin position="26"/>
        <end position="156"/>
    </location>
</feature>
<dbReference type="EMBL" id="LVVM01002885">
    <property type="protein sequence ID" value="OJA15786.1"/>
    <property type="molecule type" value="Genomic_DNA"/>
</dbReference>
<gene>
    <name evidence="4" type="ORF">AZE42_10338</name>
</gene>
<evidence type="ECO:0000256" key="3">
    <source>
        <dbReference type="SAM" id="SignalP"/>
    </source>
</evidence>
<proteinExistence type="predicted"/>
<sequence>MSRTNARSSIVVLVATAVTPRGAFAQAGATSVTCTSTLKSSSVRAIAGGVVGGLIVGIAIAGIVAWLFVRRRLPTKAGALSAAFNDSSVGPGCTPSIYMTRELRLYDPSDPSTFPTPPPSGATPATIDNVYQKPSIPPHVYSHSTGTGQYSGAPEL</sequence>
<keyword evidence="5" id="KW-1185">Reference proteome</keyword>
<accession>A0A1J8R1Y6</accession>
<keyword evidence="2" id="KW-0812">Transmembrane</keyword>
<dbReference type="Proteomes" id="UP000183567">
    <property type="component" value="Unassembled WGS sequence"/>
</dbReference>
<keyword evidence="2" id="KW-1133">Transmembrane helix</keyword>
<evidence type="ECO:0000313" key="5">
    <source>
        <dbReference type="Proteomes" id="UP000183567"/>
    </source>
</evidence>
<evidence type="ECO:0000256" key="1">
    <source>
        <dbReference type="SAM" id="MobiDB-lite"/>
    </source>
</evidence>
<organism evidence="4 5">
    <name type="scientific">Rhizopogon vesiculosus</name>
    <dbReference type="NCBI Taxonomy" id="180088"/>
    <lineage>
        <taxon>Eukaryota</taxon>
        <taxon>Fungi</taxon>
        <taxon>Dikarya</taxon>
        <taxon>Basidiomycota</taxon>
        <taxon>Agaricomycotina</taxon>
        <taxon>Agaricomycetes</taxon>
        <taxon>Agaricomycetidae</taxon>
        <taxon>Boletales</taxon>
        <taxon>Suillineae</taxon>
        <taxon>Rhizopogonaceae</taxon>
        <taxon>Rhizopogon</taxon>
    </lineage>
</organism>
<evidence type="ECO:0008006" key="6">
    <source>
        <dbReference type="Google" id="ProtNLM"/>
    </source>
</evidence>
<protein>
    <recommendedName>
        <fullName evidence="6">Mid2 domain-containing protein</fullName>
    </recommendedName>
</protein>
<evidence type="ECO:0000256" key="2">
    <source>
        <dbReference type="SAM" id="Phobius"/>
    </source>
</evidence>
<keyword evidence="2" id="KW-0472">Membrane</keyword>
<feature type="region of interest" description="Disordered" evidence="1">
    <location>
        <begin position="108"/>
        <end position="156"/>
    </location>
</feature>
<reference evidence="4 5" key="1">
    <citation type="submission" date="2016-03" db="EMBL/GenBank/DDBJ databases">
        <title>Comparative genomics of the ectomycorrhizal sister species Rhizopogon vinicolor and Rhizopogon vesiculosus (Basidiomycota: Boletales) reveals a divergence of the mating type B locus.</title>
        <authorList>
            <person name="Mujic A.B."/>
            <person name="Kuo A."/>
            <person name="Tritt A."/>
            <person name="Lipzen A."/>
            <person name="Chen C."/>
            <person name="Johnson J."/>
            <person name="Sharma A."/>
            <person name="Barry K."/>
            <person name="Grigoriev I.V."/>
            <person name="Spatafora J.W."/>
        </authorList>
    </citation>
    <scope>NUCLEOTIDE SEQUENCE [LARGE SCALE GENOMIC DNA]</scope>
    <source>
        <strain evidence="4 5">AM-OR11-056</strain>
    </source>
</reference>